<evidence type="ECO:0000256" key="1">
    <source>
        <dbReference type="ARBA" id="ARBA00004141"/>
    </source>
</evidence>
<evidence type="ECO:0000256" key="3">
    <source>
        <dbReference type="ARBA" id="ARBA00022989"/>
    </source>
</evidence>
<reference evidence="5 6" key="1">
    <citation type="submission" date="2020-04" db="EMBL/GenBank/DDBJ databases">
        <title>Antimicrobial susceptibility and clonality of vaginal-derived multi-drug resistant Mobiluncus isolates in China.</title>
        <authorList>
            <person name="Zhang X."/>
        </authorList>
    </citation>
    <scope>NUCLEOTIDE SEQUENCE [LARGE SCALE GENOMIC DNA]</scope>
    <source>
        <strain evidence="5 6">19</strain>
    </source>
</reference>
<keyword evidence="4" id="KW-0472">Membrane</keyword>
<dbReference type="Proteomes" id="UP000553981">
    <property type="component" value="Unassembled WGS sequence"/>
</dbReference>
<evidence type="ECO:0000256" key="4">
    <source>
        <dbReference type="ARBA" id="ARBA00023136"/>
    </source>
</evidence>
<sequence>MQTVLKNEDNSVMRTLLRFISRPLLAAVFIHDGLDALLNPDDHVERFRKMEPTLEKVGLPPILTSDAKLLSRLAGAATAVTALGLALGKSPRICALILAVVNLPISVVNNPVWAAKSTAERRDYTRGLVAGGSLAGGLGMVLADGNGQPSLKARREIARAAKAGK</sequence>
<protein>
    <submittedName>
        <fullName evidence="5">DoxX family protein</fullName>
    </submittedName>
</protein>
<name>A0A7Y0YBY6_9ACTO</name>
<gene>
    <name evidence="5" type="ORF">HHJ67_02030</name>
</gene>
<comment type="subcellular location">
    <subcellularLocation>
        <location evidence="1">Membrane</location>
        <topology evidence="1">Multi-pass membrane protein</topology>
    </subcellularLocation>
</comment>
<dbReference type="Pfam" id="PF07681">
    <property type="entry name" value="DoxX"/>
    <property type="match status" value="1"/>
</dbReference>
<dbReference type="InterPro" id="IPR032808">
    <property type="entry name" value="DoxX"/>
</dbReference>
<evidence type="ECO:0000256" key="2">
    <source>
        <dbReference type="ARBA" id="ARBA00022692"/>
    </source>
</evidence>
<organism evidence="5 6">
    <name type="scientific">Mobiluncus curtisii</name>
    <dbReference type="NCBI Taxonomy" id="2051"/>
    <lineage>
        <taxon>Bacteria</taxon>
        <taxon>Bacillati</taxon>
        <taxon>Actinomycetota</taxon>
        <taxon>Actinomycetes</taxon>
        <taxon>Actinomycetales</taxon>
        <taxon>Actinomycetaceae</taxon>
        <taxon>Mobiluncus</taxon>
    </lineage>
</organism>
<keyword evidence="2" id="KW-0812">Transmembrane</keyword>
<evidence type="ECO:0000313" key="6">
    <source>
        <dbReference type="Proteomes" id="UP000553981"/>
    </source>
</evidence>
<dbReference type="AlphaFoldDB" id="A0A7Y0YBY6"/>
<accession>A0A7Y0YBY6</accession>
<proteinExistence type="predicted"/>
<dbReference type="GO" id="GO:0016020">
    <property type="term" value="C:membrane"/>
    <property type="evidence" value="ECO:0007669"/>
    <property type="project" value="UniProtKB-SubCell"/>
</dbReference>
<keyword evidence="3" id="KW-1133">Transmembrane helix</keyword>
<dbReference type="EMBL" id="JABCUI010000001">
    <property type="protein sequence ID" value="NMW86532.1"/>
    <property type="molecule type" value="Genomic_DNA"/>
</dbReference>
<evidence type="ECO:0000313" key="5">
    <source>
        <dbReference type="EMBL" id="NMW86532.1"/>
    </source>
</evidence>
<dbReference type="RefSeq" id="WP_004008393.1">
    <property type="nucleotide sequence ID" value="NZ_CAMYEK010000002.1"/>
</dbReference>
<comment type="caution">
    <text evidence="5">The sequence shown here is derived from an EMBL/GenBank/DDBJ whole genome shotgun (WGS) entry which is preliminary data.</text>
</comment>